<dbReference type="SUPFAM" id="SSF52540">
    <property type="entry name" value="P-loop containing nucleoside triphosphate hydrolases"/>
    <property type="match status" value="1"/>
</dbReference>
<keyword evidence="2" id="KW-1185">Reference proteome</keyword>
<reference evidence="1 2" key="1">
    <citation type="submission" date="2024-07" db="EMBL/GenBank/DDBJ databases">
        <title>Section-level genome sequencing and comparative genomics of Aspergillus sections Usti and Cavernicolus.</title>
        <authorList>
            <consortium name="Lawrence Berkeley National Laboratory"/>
            <person name="Nybo J.L."/>
            <person name="Vesth T.C."/>
            <person name="Theobald S."/>
            <person name="Frisvad J.C."/>
            <person name="Larsen T.O."/>
            <person name="Kjaerboelling I."/>
            <person name="Rothschild-Mancinelli K."/>
            <person name="Lyhne E.K."/>
            <person name="Kogle M.E."/>
            <person name="Barry K."/>
            <person name="Clum A."/>
            <person name="Na H."/>
            <person name="Ledsgaard L."/>
            <person name="Lin J."/>
            <person name="Lipzen A."/>
            <person name="Kuo A."/>
            <person name="Riley R."/>
            <person name="Mondo S."/>
            <person name="Labutti K."/>
            <person name="Haridas S."/>
            <person name="Pangalinan J."/>
            <person name="Salamov A.A."/>
            <person name="Simmons B.A."/>
            <person name="Magnuson J.K."/>
            <person name="Chen J."/>
            <person name="Drula E."/>
            <person name="Henrissat B."/>
            <person name="Wiebenga A."/>
            <person name="Lubbers R.J."/>
            <person name="Gomes A.C."/>
            <person name="Macurrencykelacurrency M.R."/>
            <person name="Stajich J."/>
            <person name="Grigoriev I.V."/>
            <person name="Mortensen U.H."/>
            <person name="De Vries R.P."/>
            <person name="Baker S.E."/>
            <person name="Andersen M.R."/>
        </authorList>
    </citation>
    <scope>NUCLEOTIDE SEQUENCE [LARGE SCALE GENOMIC DNA]</scope>
    <source>
        <strain evidence="1 2">CBS 449.75</strain>
    </source>
</reference>
<keyword evidence="1" id="KW-0378">Hydrolase</keyword>
<dbReference type="Proteomes" id="UP001610432">
    <property type="component" value="Unassembled WGS sequence"/>
</dbReference>
<dbReference type="GeneID" id="98148060"/>
<dbReference type="RefSeq" id="XP_070886220.1">
    <property type="nucleotide sequence ID" value="XM_071032988.1"/>
</dbReference>
<dbReference type="GO" id="GO:0016787">
    <property type="term" value="F:hydrolase activity"/>
    <property type="evidence" value="ECO:0007669"/>
    <property type="project" value="UniProtKB-KW"/>
</dbReference>
<name>A0ABR4LRV3_9EURO</name>
<comment type="caution">
    <text evidence="1">The sequence shown here is derived from an EMBL/GenBank/DDBJ whole genome shotgun (WGS) entry which is preliminary data.</text>
</comment>
<dbReference type="EMBL" id="JBFXLQ010000020">
    <property type="protein sequence ID" value="KAL2867241.1"/>
    <property type="molecule type" value="Genomic_DNA"/>
</dbReference>
<organism evidence="1 2">
    <name type="scientific">Aspergillus lucknowensis</name>
    <dbReference type="NCBI Taxonomy" id="176173"/>
    <lineage>
        <taxon>Eukaryota</taxon>
        <taxon>Fungi</taxon>
        <taxon>Dikarya</taxon>
        <taxon>Ascomycota</taxon>
        <taxon>Pezizomycotina</taxon>
        <taxon>Eurotiomycetes</taxon>
        <taxon>Eurotiomycetidae</taxon>
        <taxon>Eurotiales</taxon>
        <taxon>Aspergillaceae</taxon>
        <taxon>Aspergillus</taxon>
        <taxon>Aspergillus subgen. Nidulantes</taxon>
    </lineage>
</organism>
<protein>
    <submittedName>
        <fullName evidence="1">P-loop containing nucleoside triphosphate hydrolase protein</fullName>
    </submittedName>
</protein>
<gene>
    <name evidence="1" type="ORF">BJX67DRAFT_381257</name>
</gene>
<evidence type="ECO:0000313" key="2">
    <source>
        <dbReference type="Proteomes" id="UP001610432"/>
    </source>
</evidence>
<proteinExistence type="predicted"/>
<evidence type="ECO:0000313" key="1">
    <source>
        <dbReference type="EMBL" id="KAL2867241.1"/>
    </source>
</evidence>
<dbReference type="Gene3D" id="3.40.50.300">
    <property type="entry name" value="P-loop containing nucleotide triphosphate hydrolases"/>
    <property type="match status" value="1"/>
</dbReference>
<dbReference type="Pfam" id="PF13671">
    <property type="entry name" value="AAA_33"/>
    <property type="match status" value="1"/>
</dbReference>
<accession>A0ABR4LRV3</accession>
<dbReference type="InterPro" id="IPR027417">
    <property type="entry name" value="P-loop_NTPase"/>
</dbReference>
<sequence length="199" mass="22540">MTASPPVFDRFDLLSPLLARTEDDPRPVVLMTCGMAGSGKSTLSRWILSNHPSFKRFSIDAYVYSHHGLYGVDYPKEKYNDFLDEAEDALRVEFTEVLREGSHDAILDFSFAFRETRDEWRSLIEESGARWVLVYLDVRADELWRRITTRNQLAVKDGDSSFFITEEIFKGYLAGFERPSGEGEVVLRLASGQGVVGAG</sequence>